<dbReference type="PRINTS" id="PR00014">
    <property type="entry name" value="FNTYPEIII"/>
</dbReference>
<name>A0AAV4EIR3_9GAST</name>
<feature type="domain" description="Fibronectin type-III" evidence="2">
    <location>
        <begin position="731"/>
        <end position="820"/>
    </location>
</feature>
<dbReference type="Gene3D" id="2.60.40.10">
    <property type="entry name" value="Immunoglobulins"/>
    <property type="match status" value="9"/>
</dbReference>
<feature type="domain" description="Fibronectin type-III" evidence="2">
    <location>
        <begin position="531"/>
        <end position="630"/>
    </location>
</feature>
<organism evidence="3 4">
    <name type="scientific">Elysia marginata</name>
    <dbReference type="NCBI Taxonomy" id="1093978"/>
    <lineage>
        <taxon>Eukaryota</taxon>
        <taxon>Metazoa</taxon>
        <taxon>Spiralia</taxon>
        <taxon>Lophotrochozoa</taxon>
        <taxon>Mollusca</taxon>
        <taxon>Gastropoda</taxon>
        <taxon>Heterobranchia</taxon>
        <taxon>Euthyneura</taxon>
        <taxon>Panpulmonata</taxon>
        <taxon>Sacoglossa</taxon>
        <taxon>Placobranchoidea</taxon>
        <taxon>Plakobranchidae</taxon>
        <taxon>Elysia</taxon>
    </lineage>
</organism>
<dbReference type="PROSITE" id="PS50853">
    <property type="entry name" value="FN3"/>
    <property type="match status" value="7"/>
</dbReference>
<evidence type="ECO:0000256" key="1">
    <source>
        <dbReference type="ARBA" id="ARBA00022737"/>
    </source>
</evidence>
<dbReference type="InterPro" id="IPR050964">
    <property type="entry name" value="Striated_Muscle_Regulatory"/>
</dbReference>
<dbReference type="CDD" id="cd00063">
    <property type="entry name" value="FN3"/>
    <property type="match status" value="9"/>
</dbReference>
<dbReference type="GO" id="GO:0045214">
    <property type="term" value="P:sarcomere organization"/>
    <property type="evidence" value="ECO:0007669"/>
    <property type="project" value="TreeGrafter"/>
</dbReference>
<gene>
    <name evidence="3" type="ORF">ElyMa_005410300</name>
</gene>
<feature type="domain" description="Fibronectin type-III" evidence="2">
    <location>
        <begin position="226"/>
        <end position="322"/>
    </location>
</feature>
<dbReference type="PANTHER" id="PTHR13817:SF173">
    <property type="entry name" value="FRAZZLED"/>
    <property type="match status" value="1"/>
</dbReference>
<feature type="domain" description="Fibronectin type-III" evidence="2">
    <location>
        <begin position="632"/>
        <end position="730"/>
    </location>
</feature>
<feature type="domain" description="Fibronectin type-III" evidence="2">
    <location>
        <begin position="427"/>
        <end position="528"/>
    </location>
</feature>
<evidence type="ECO:0000313" key="3">
    <source>
        <dbReference type="EMBL" id="GFR60557.1"/>
    </source>
</evidence>
<dbReference type="InterPro" id="IPR003961">
    <property type="entry name" value="FN3_dom"/>
</dbReference>
<evidence type="ECO:0000313" key="4">
    <source>
        <dbReference type="Proteomes" id="UP000762676"/>
    </source>
</evidence>
<dbReference type="Proteomes" id="UP000762676">
    <property type="component" value="Unassembled WGS sequence"/>
</dbReference>
<evidence type="ECO:0000259" key="2">
    <source>
        <dbReference type="PROSITE" id="PS50853"/>
    </source>
</evidence>
<protein>
    <submittedName>
        <fullName evidence="3">Titin</fullName>
    </submittedName>
</protein>
<reference evidence="3 4" key="1">
    <citation type="journal article" date="2021" name="Elife">
        <title>Chloroplast acquisition without the gene transfer in kleptoplastic sea slugs, Plakobranchus ocellatus.</title>
        <authorList>
            <person name="Maeda T."/>
            <person name="Takahashi S."/>
            <person name="Yoshida T."/>
            <person name="Shimamura S."/>
            <person name="Takaki Y."/>
            <person name="Nagai Y."/>
            <person name="Toyoda A."/>
            <person name="Suzuki Y."/>
            <person name="Arimoto A."/>
            <person name="Ishii H."/>
            <person name="Satoh N."/>
            <person name="Nishiyama T."/>
            <person name="Hasebe M."/>
            <person name="Maruyama T."/>
            <person name="Minagawa J."/>
            <person name="Obokata J."/>
            <person name="Shigenobu S."/>
        </authorList>
    </citation>
    <scope>NUCLEOTIDE SEQUENCE [LARGE SCALE GENOMIC DNA]</scope>
</reference>
<keyword evidence="4" id="KW-1185">Reference proteome</keyword>
<keyword evidence="1" id="KW-0677">Repeat</keyword>
<feature type="domain" description="Fibronectin type-III" evidence="2">
    <location>
        <begin position="327"/>
        <end position="425"/>
    </location>
</feature>
<dbReference type="SUPFAM" id="SSF49265">
    <property type="entry name" value="Fibronectin type III"/>
    <property type="match status" value="5"/>
</dbReference>
<dbReference type="InterPro" id="IPR036116">
    <property type="entry name" value="FN3_sf"/>
</dbReference>
<dbReference type="PANTHER" id="PTHR13817">
    <property type="entry name" value="TITIN"/>
    <property type="match status" value="1"/>
</dbReference>
<dbReference type="InterPro" id="IPR013783">
    <property type="entry name" value="Ig-like_fold"/>
</dbReference>
<dbReference type="InterPro" id="IPR048367">
    <property type="entry name" value="TNP-like_RNaseH_C"/>
</dbReference>
<dbReference type="Pfam" id="PF00041">
    <property type="entry name" value="fn3"/>
    <property type="match status" value="6"/>
</dbReference>
<sequence length="1057" mass="120006">MIFDICNSSSPFGKGLKSPLTQNNIRKKEEKIQDAVNYILQLQEVCGKPLVTGRRKTGFVGFLCTINSILQLAKRLFANFNFNYLMTYRLSQDHLETFFSCIRRRNGWNNNPTPAQFKWSLRSLLLSSRANCVHVEEPSNSLIDQDADSPFKEQDKALANFSKYEDPTREGWRSLVSGIPTTRYRVPDISPTENYRFRVRALSPYGVSPPSYPTGLYRQISPMRPLAQDLHLSDVQPDSLRLSWRSASVPPSTSTTTVPSYQIEAMQYPERQWRPLATGIRDTSYQLRGLKPSSDYSFRVRAQTPSGLAEPTPPITLTSLPVRPRLPTREPIISDLGLDSVRLTWKPAELPYYSRHATPITYTIDYQEIPSREWIVAGRSIPETSYTIRGLNPERDYRFRVTPETEFGPGEASLPVLARRHVAPVFPRREPLLSNITPTSATLSWSPATFPDVSSLSSRNITYRVEAREPPSSLWAPLSGGRGLLGTTYDLQFLHPDQDYMFRVVAEHGEFESEPSMTAYLPHRAGPPKMPRDAPQVSSVQPESLFLSWRSVELPSRITDYSPVTYRVEIQEGPHGHWSPLARQINQTHYRVTGLKPDLSYNFRVRAENAFGISDPTDPVLVRKRAVAPTLSEHEPLISDVRADSLRLTWKPAELPSYLTDSVPVTYTILMQEPGDHSWGPIARRVSGTSYYVTGLRPDKDYSFRVQAENNYGTSLPSFPSRLLREVKGPIYSPEIEDVEPSSFRLSWRSPSVSRSTTYAVETLEPSTWKWRPMVSRLPHPSFKVTDVTPGRDYAFRVRAEVDSVITEPSLPISFSNRRAKLTLVYTVSSWSEQVRELPDTYWRTLIPNTDAWSYEVTSLRPDQDYAFRVRTVTDTGMSEPSLPVYLYRKAATPKVPLPSPEISDVGDNFIGLRWNKVDIPAFDVDETPLSFMIEAQSVPDYNWKPVARGVTGASYKITGLEPKRDYQFRLRGETALGLTQPSTPVPAFRTPLRSGVPIVNVKIDRDSNLPYSARLRWNPVYIPPYSPTRGQPTYAIENHRGLTCRPCQGQPWITPR</sequence>
<dbReference type="Pfam" id="PF21789">
    <property type="entry name" value="TNP-like_RNaseH_C"/>
    <property type="match status" value="1"/>
</dbReference>
<dbReference type="GO" id="GO:0031430">
    <property type="term" value="C:M band"/>
    <property type="evidence" value="ECO:0007669"/>
    <property type="project" value="TreeGrafter"/>
</dbReference>
<dbReference type="EMBL" id="BMAT01010777">
    <property type="protein sequence ID" value="GFR60557.1"/>
    <property type="molecule type" value="Genomic_DNA"/>
</dbReference>
<comment type="caution">
    <text evidence="3">The sequence shown here is derived from an EMBL/GenBank/DDBJ whole genome shotgun (WGS) entry which is preliminary data.</text>
</comment>
<proteinExistence type="predicted"/>
<accession>A0AAV4EIR3</accession>
<dbReference type="SMART" id="SM00060">
    <property type="entry name" value="FN3"/>
    <property type="match status" value="9"/>
</dbReference>
<dbReference type="AlphaFoldDB" id="A0AAV4EIR3"/>
<feature type="domain" description="Fibronectin type-III" evidence="2">
    <location>
        <begin position="897"/>
        <end position="994"/>
    </location>
</feature>